<name>A0ABY7G3L9_MYAAR</name>
<dbReference type="EMBL" id="CP111027">
    <property type="protein sequence ID" value="WAR29047.1"/>
    <property type="molecule type" value="Genomic_DNA"/>
</dbReference>
<sequence length="167" mass="18715">MGLHEEILLLMQIPAGLPPKKTIPRCDVRSLAQLADVVDKSSKNNDPVLYKKTDGPEPWALYFKLLLFLPKHLHFVYETKLNVKPAARCFAGSRYSKIPLVPFLQCRLFRCLCKTDIRRTRSMSAAHEVGRSLTSGNATHSNACRSYCRNTTLPEEARAPVCATSGQ</sequence>
<organism evidence="1 2">
    <name type="scientific">Mya arenaria</name>
    <name type="common">Soft-shell clam</name>
    <dbReference type="NCBI Taxonomy" id="6604"/>
    <lineage>
        <taxon>Eukaryota</taxon>
        <taxon>Metazoa</taxon>
        <taxon>Spiralia</taxon>
        <taxon>Lophotrochozoa</taxon>
        <taxon>Mollusca</taxon>
        <taxon>Bivalvia</taxon>
        <taxon>Autobranchia</taxon>
        <taxon>Heteroconchia</taxon>
        <taxon>Euheterodonta</taxon>
        <taxon>Imparidentia</taxon>
        <taxon>Neoheterodontei</taxon>
        <taxon>Myida</taxon>
        <taxon>Myoidea</taxon>
        <taxon>Myidae</taxon>
        <taxon>Mya</taxon>
    </lineage>
</organism>
<keyword evidence="2" id="KW-1185">Reference proteome</keyword>
<gene>
    <name evidence="1" type="ORF">MAR_002615</name>
</gene>
<protein>
    <submittedName>
        <fullName evidence="1">Uncharacterized protein</fullName>
    </submittedName>
</protein>
<dbReference type="Proteomes" id="UP001164746">
    <property type="component" value="Chromosome 16"/>
</dbReference>
<evidence type="ECO:0000313" key="1">
    <source>
        <dbReference type="EMBL" id="WAR29047.1"/>
    </source>
</evidence>
<accession>A0ABY7G3L9</accession>
<reference evidence="1" key="1">
    <citation type="submission" date="2022-11" db="EMBL/GenBank/DDBJ databases">
        <title>Centuries of genome instability and evolution in soft-shell clam transmissible cancer (bioRxiv).</title>
        <authorList>
            <person name="Hart S.F.M."/>
            <person name="Yonemitsu M.A."/>
            <person name="Giersch R.M."/>
            <person name="Beal B.F."/>
            <person name="Arriagada G."/>
            <person name="Davis B.W."/>
            <person name="Ostrander E.A."/>
            <person name="Goff S.P."/>
            <person name="Metzger M.J."/>
        </authorList>
    </citation>
    <scope>NUCLEOTIDE SEQUENCE</scope>
    <source>
        <strain evidence="1">MELC-2E11</strain>
        <tissue evidence="1">Siphon/mantle</tissue>
    </source>
</reference>
<evidence type="ECO:0000313" key="2">
    <source>
        <dbReference type="Proteomes" id="UP001164746"/>
    </source>
</evidence>
<proteinExistence type="predicted"/>